<dbReference type="PANTHER" id="PTHR43861">
    <property type="entry name" value="TRANS-ACONITATE 2-METHYLTRANSFERASE-RELATED"/>
    <property type="match status" value="1"/>
</dbReference>
<dbReference type="InterPro" id="IPR029063">
    <property type="entry name" value="SAM-dependent_MTases_sf"/>
</dbReference>
<dbReference type="CDD" id="cd02440">
    <property type="entry name" value="AdoMet_MTases"/>
    <property type="match status" value="1"/>
</dbReference>
<dbReference type="EMBL" id="KZ559593">
    <property type="protein sequence ID" value="PLN77555.1"/>
    <property type="molecule type" value="Genomic_DNA"/>
</dbReference>
<dbReference type="Proteomes" id="UP000235023">
    <property type="component" value="Unassembled WGS sequence"/>
</dbReference>
<gene>
    <name evidence="3" type="ORF">BDW42DRAFT_202545</name>
</gene>
<accession>A0A2J5HKA2</accession>
<keyword evidence="4" id="KW-1185">Reference proteome</keyword>
<dbReference type="GO" id="GO:0008757">
    <property type="term" value="F:S-adenosylmethionine-dependent methyltransferase activity"/>
    <property type="evidence" value="ECO:0007669"/>
    <property type="project" value="InterPro"/>
</dbReference>
<dbReference type="SUPFAM" id="SSF53335">
    <property type="entry name" value="S-adenosyl-L-methionine-dependent methyltransferases"/>
    <property type="match status" value="1"/>
</dbReference>
<keyword evidence="3" id="KW-0808">Transferase</keyword>
<name>A0A2J5HKA2_9EURO</name>
<dbReference type="Gene3D" id="3.40.50.150">
    <property type="entry name" value="Vaccinia Virus protein VP39"/>
    <property type="match status" value="1"/>
</dbReference>
<dbReference type="OrthoDB" id="66144at2759"/>
<reference evidence="4" key="1">
    <citation type="submission" date="2017-12" db="EMBL/GenBank/DDBJ databases">
        <authorList>
            <consortium name="DOE Joint Genome Institute"/>
            <person name="Mondo S.J."/>
            <person name="Kjaerbolling I."/>
            <person name="Vesth T.C."/>
            <person name="Frisvad J.C."/>
            <person name="Nybo J.L."/>
            <person name="Theobald S."/>
            <person name="Kuo A."/>
            <person name="Bowyer P."/>
            <person name="Matsuda Y."/>
            <person name="Lyhne E.K."/>
            <person name="Kogle M.E."/>
            <person name="Clum A."/>
            <person name="Lipzen A."/>
            <person name="Salamov A."/>
            <person name="Ngan C.Y."/>
            <person name="Daum C."/>
            <person name="Chiniquy J."/>
            <person name="Barry K."/>
            <person name="LaButti K."/>
            <person name="Haridas S."/>
            <person name="Simmons B.A."/>
            <person name="Magnuson J.K."/>
            <person name="Mortensen U.H."/>
            <person name="Larsen T.O."/>
            <person name="Grigoriev I.V."/>
            <person name="Baker S.E."/>
            <person name="Andersen M.R."/>
            <person name="Nordberg H.P."/>
            <person name="Cantor M.N."/>
            <person name="Hua S.X."/>
        </authorList>
    </citation>
    <scope>NUCLEOTIDE SEQUENCE [LARGE SCALE GENOMIC DNA]</scope>
    <source>
        <strain evidence="4">IBT 19404</strain>
    </source>
</reference>
<proteinExistence type="predicted"/>
<dbReference type="Pfam" id="PF08241">
    <property type="entry name" value="Methyltransf_11"/>
    <property type="match status" value="1"/>
</dbReference>
<feature type="region of interest" description="Disordered" evidence="1">
    <location>
        <begin position="1"/>
        <end position="22"/>
    </location>
</feature>
<dbReference type="InterPro" id="IPR013216">
    <property type="entry name" value="Methyltransf_11"/>
</dbReference>
<dbReference type="GO" id="GO:0032259">
    <property type="term" value="P:methylation"/>
    <property type="evidence" value="ECO:0007669"/>
    <property type="project" value="UniProtKB-KW"/>
</dbReference>
<protein>
    <submittedName>
        <fullName evidence="3">S-adenosyl-L-methionine-dependent methyltransferase</fullName>
    </submittedName>
</protein>
<evidence type="ECO:0000259" key="2">
    <source>
        <dbReference type="Pfam" id="PF08241"/>
    </source>
</evidence>
<evidence type="ECO:0000313" key="4">
    <source>
        <dbReference type="Proteomes" id="UP000235023"/>
    </source>
</evidence>
<dbReference type="AlphaFoldDB" id="A0A2J5HKA2"/>
<feature type="compositionally biased region" description="Polar residues" evidence="1">
    <location>
        <begin position="1"/>
        <end position="11"/>
    </location>
</feature>
<sequence length="283" mass="30545">MTITPTIQQSLAAGERDTNPNKHPIEYMDTVNAYNKWAEVYDTDGNFLQALDTLELRTLLPAFLRRVEDSTPTTTNKTLIDLGCGTGRNTLQLMHHGPPTAQIIGLDASPGMLEVARQRIAEVDSNAETTTATGPRATLAVLDLLDPDPAVLASASADGVISTLVLEHVPLDRFFAAVTALLKPGGYLLLTNMHAEMGAVSQAGFVDPGSGRKIRPVSYAHEIGEVVRVAGEYGLEVVGLDDGVGRDVVRERRVDEGMVGVLGERARKWVGVVVWFGVCFRRV</sequence>
<keyword evidence="3" id="KW-0489">Methyltransferase</keyword>
<evidence type="ECO:0000256" key="1">
    <source>
        <dbReference type="SAM" id="MobiDB-lite"/>
    </source>
</evidence>
<feature type="domain" description="Methyltransferase type 11" evidence="2">
    <location>
        <begin position="81"/>
        <end position="189"/>
    </location>
</feature>
<organism evidence="3 4">
    <name type="scientific">Aspergillus taichungensis</name>
    <dbReference type="NCBI Taxonomy" id="482145"/>
    <lineage>
        <taxon>Eukaryota</taxon>
        <taxon>Fungi</taxon>
        <taxon>Dikarya</taxon>
        <taxon>Ascomycota</taxon>
        <taxon>Pezizomycotina</taxon>
        <taxon>Eurotiomycetes</taxon>
        <taxon>Eurotiomycetidae</taxon>
        <taxon>Eurotiales</taxon>
        <taxon>Aspergillaceae</taxon>
        <taxon>Aspergillus</taxon>
        <taxon>Aspergillus subgen. Circumdati</taxon>
    </lineage>
</organism>
<evidence type="ECO:0000313" key="3">
    <source>
        <dbReference type="EMBL" id="PLN77555.1"/>
    </source>
</evidence>